<keyword evidence="1" id="KW-0812">Transmembrane</keyword>
<evidence type="ECO:0000313" key="2">
    <source>
        <dbReference type="EMBL" id="XBS21797.1"/>
    </source>
</evidence>
<feature type="transmembrane region" description="Helical" evidence="1">
    <location>
        <begin position="35"/>
        <end position="57"/>
    </location>
</feature>
<dbReference type="EMBL" id="CP157743">
    <property type="protein sequence ID" value="XBS21797.1"/>
    <property type="molecule type" value="Genomic_DNA"/>
</dbReference>
<accession>A0AAU7NY06</accession>
<dbReference type="AlphaFoldDB" id="A0AAU7NY06"/>
<keyword evidence="3" id="KW-1185">Reference proteome</keyword>
<evidence type="ECO:0000313" key="3">
    <source>
        <dbReference type="Proteomes" id="UP001225378"/>
    </source>
</evidence>
<dbReference type="RefSeq" id="WP_305909209.1">
    <property type="nucleotide sequence ID" value="NZ_CP157743.1"/>
</dbReference>
<reference evidence="2 3" key="1">
    <citation type="journal article" date="2024" name="Microbiology">
        <title>Methylomarinum rosea sp. nov., a novel halophilic methanotrophic bacterium from the hypersaline Lake Elton.</title>
        <authorList>
            <person name="Suleimanov R.Z."/>
            <person name="Oshkin I.Y."/>
            <person name="Danilova O.V."/>
            <person name="Suzina N.E."/>
            <person name="Dedysh S.N."/>
        </authorList>
    </citation>
    <scope>NUCLEOTIDE SEQUENCE [LARGE SCALE GENOMIC DNA]</scope>
    <source>
        <strain evidence="2 3">Ch1-1</strain>
    </source>
</reference>
<dbReference type="Proteomes" id="UP001225378">
    <property type="component" value="Chromosome"/>
</dbReference>
<dbReference type="Pfam" id="PF11174">
    <property type="entry name" value="DUF2970"/>
    <property type="match status" value="1"/>
</dbReference>
<gene>
    <name evidence="2" type="ORF">Q9L42_006650</name>
</gene>
<dbReference type="InterPro" id="IPR021344">
    <property type="entry name" value="DUF2970"/>
</dbReference>
<organism evidence="2 3">
    <name type="scientific">Methylomarinum roseum</name>
    <dbReference type="NCBI Taxonomy" id="3067653"/>
    <lineage>
        <taxon>Bacteria</taxon>
        <taxon>Pseudomonadati</taxon>
        <taxon>Pseudomonadota</taxon>
        <taxon>Gammaproteobacteria</taxon>
        <taxon>Methylococcales</taxon>
        <taxon>Methylococcaceae</taxon>
        <taxon>Methylomarinum</taxon>
    </lineage>
</organism>
<keyword evidence="1" id="KW-0472">Membrane</keyword>
<evidence type="ECO:0000256" key="1">
    <source>
        <dbReference type="SAM" id="Phobius"/>
    </source>
</evidence>
<sequence>MSKPGILQVIKSVVAAGIGVQSNKNREIDFQHGSLSSYVIVGFVATILFILTLVFIVSNVTP</sequence>
<keyword evidence="1" id="KW-1133">Transmembrane helix</keyword>
<name>A0AAU7NY06_9GAMM</name>
<protein>
    <submittedName>
        <fullName evidence="2">DUF2970 domain-containing protein</fullName>
    </submittedName>
</protein>
<proteinExistence type="predicted"/>
<dbReference type="KEGG" id="mech:Q9L42_006650"/>